<evidence type="ECO:0008006" key="5">
    <source>
        <dbReference type="Google" id="ProtNLM"/>
    </source>
</evidence>
<dbReference type="Pfam" id="PF01722">
    <property type="entry name" value="BolA"/>
    <property type="match status" value="1"/>
</dbReference>
<sequence length="110" mass="12437">MTTVKATIEKKLMESFKPAHLEVINESYMHNVPKGSETHFKVVVVSDKFNEVKHIDRHRLVNKILSKELEGPVHALSVKAKTPAQWSKSQKVDPSPSCRGGSKHDPHFNK</sequence>
<dbReference type="PANTHER" id="PTHR46229:SF2">
    <property type="entry name" value="BOLA-LIKE PROTEIN 1"/>
    <property type="match status" value="1"/>
</dbReference>
<dbReference type="PANTHER" id="PTHR46229">
    <property type="entry name" value="BOLA TRANSCRIPTION REGULATOR"/>
    <property type="match status" value="1"/>
</dbReference>
<feature type="region of interest" description="Disordered" evidence="3">
    <location>
        <begin position="78"/>
        <end position="110"/>
    </location>
</feature>
<name>A0A6U3DVW8_9EUKA</name>
<dbReference type="InterPro" id="IPR050961">
    <property type="entry name" value="BolA/IbaG_stress_morph_reg"/>
</dbReference>
<comment type="similarity">
    <text evidence="1 2">Belongs to the BolA/IbaG family.</text>
</comment>
<evidence type="ECO:0000256" key="2">
    <source>
        <dbReference type="RuleBase" id="RU003860"/>
    </source>
</evidence>
<accession>A0A6U3DVW8</accession>
<reference evidence="4" key="1">
    <citation type="submission" date="2021-01" db="EMBL/GenBank/DDBJ databases">
        <authorList>
            <person name="Corre E."/>
            <person name="Pelletier E."/>
            <person name="Niang G."/>
            <person name="Scheremetjew M."/>
            <person name="Finn R."/>
            <person name="Kale V."/>
            <person name="Holt S."/>
            <person name="Cochrane G."/>
            <person name="Meng A."/>
            <person name="Brown T."/>
            <person name="Cohen L."/>
        </authorList>
    </citation>
    <scope>NUCLEOTIDE SEQUENCE</scope>
    <source>
        <strain evidence="4">CCCM811</strain>
    </source>
</reference>
<dbReference type="AlphaFoldDB" id="A0A6U3DVW8"/>
<dbReference type="PIRSF" id="PIRSF003113">
    <property type="entry name" value="BolA"/>
    <property type="match status" value="1"/>
</dbReference>
<dbReference type="InterPro" id="IPR036065">
    <property type="entry name" value="BolA-like_sf"/>
</dbReference>
<dbReference type="SUPFAM" id="SSF82657">
    <property type="entry name" value="BolA-like"/>
    <property type="match status" value="1"/>
</dbReference>
<dbReference type="InterPro" id="IPR002634">
    <property type="entry name" value="BolA"/>
</dbReference>
<proteinExistence type="inferred from homology"/>
<dbReference type="EMBL" id="HBIV01031454">
    <property type="protein sequence ID" value="CAE0670787.1"/>
    <property type="molecule type" value="Transcribed_RNA"/>
</dbReference>
<evidence type="ECO:0000256" key="3">
    <source>
        <dbReference type="SAM" id="MobiDB-lite"/>
    </source>
</evidence>
<dbReference type="FunFam" id="3.30.300.90:FF:000001">
    <property type="entry name" value="Transcriptional regulator BolA"/>
    <property type="match status" value="1"/>
</dbReference>
<evidence type="ECO:0000256" key="1">
    <source>
        <dbReference type="ARBA" id="ARBA00005578"/>
    </source>
</evidence>
<dbReference type="GO" id="GO:1990229">
    <property type="term" value="C:iron-sulfur cluster assembly complex"/>
    <property type="evidence" value="ECO:0007669"/>
    <property type="project" value="UniProtKB-ARBA"/>
</dbReference>
<dbReference type="Gene3D" id="3.30.300.90">
    <property type="entry name" value="BolA-like"/>
    <property type="match status" value="1"/>
</dbReference>
<organism evidence="4">
    <name type="scientific">Lotharella globosa</name>
    <dbReference type="NCBI Taxonomy" id="91324"/>
    <lineage>
        <taxon>Eukaryota</taxon>
        <taxon>Sar</taxon>
        <taxon>Rhizaria</taxon>
        <taxon>Cercozoa</taxon>
        <taxon>Chlorarachniophyceae</taxon>
        <taxon>Lotharella</taxon>
    </lineage>
</organism>
<gene>
    <name evidence="4" type="ORF">LGLO00237_LOCUS22427</name>
</gene>
<evidence type="ECO:0000313" key="4">
    <source>
        <dbReference type="EMBL" id="CAE0670787.1"/>
    </source>
</evidence>
<dbReference type="GO" id="GO:0005739">
    <property type="term" value="C:mitochondrion"/>
    <property type="evidence" value="ECO:0007669"/>
    <property type="project" value="TreeGrafter"/>
</dbReference>
<protein>
    <recommendedName>
        <fullName evidence="5">BolA-like protein</fullName>
    </recommendedName>
</protein>